<sequence length="315" mass="36594">MRDQKDFLLALICYRENGIQHYILDQFSSDVVETNGLNNEAMRGIYKELCKNVICISSDLSGQGKTEWIKEVSFNKKRFPRSFLISDDMEFGRLVRQFKECKLQPIESLHINIVSSNFPRDVNMFLFELLTLGIVSTNVNIAYLPLSETPIYIFIEIASTTEQYLLNSLPMAGYLLSRHLTWDIESLKISQEITSPIQITCNYLNLLDHDEIDAKEILFRTNEAIKEPLPVERCQTLIEKYFFDEDKKDISSFRFVEIFVNVLADQLVRFSSSQFFTVDNLKLMVKETNIRKLILKTLMDGSKDFATRSIKTREA</sequence>
<dbReference type="Proteomes" id="UP000234323">
    <property type="component" value="Unassembled WGS sequence"/>
</dbReference>
<dbReference type="GO" id="GO:0004842">
    <property type="term" value="F:ubiquitin-protein transferase activity"/>
    <property type="evidence" value="ECO:0007669"/>
    <property type="project" value="InterPro"/>
</dbReference>
<feature type="non-terminal residue" evidence="1">
    <location>
        <position position="315"/>
    </location>
</feature>
<evidence type="ECO:0000313" key="1">
    <source>
        <dbReference type="EMBL" id="PKY62921.1"/>
    </source>
</evidence>
<dbReference type="GO" id="GO:0016887">
    <property type="term" value="F:ATP hydrolysis activity"/>
    <property type="evidence" value="ECO:0007669"/>
    <property type="project" value="InterPro"/>
</dbReference>
<gene>
    <name evidence="1" type="ORF">RhiirA4_551345</name>
</gene>
<comment type="caution">
    <text evidence="1">The sequence shown here is derived from an EMBL/GenBank/DDBJ whole genome shotgun (WGS) entry which is preliminary data.</text>
</comment>
<reference evidence="1 2" key="1">
    <citation type="submission" date="2015-10" db="EMBL/GenBank/DDBJ databases">
        <title>Genome analyses suggest a sexual origin of heterokaryosis in a supposedly ancient asexual fungus.</title>
        <authorList>
            <person name="Ropars J."/>
            <person name="Sedzielewska K."/>
            <person name="Noel J."/>
            <person name="Charron P."/>
            <person name="Farinelli L."/>
            <person name="Marton T."/>
            <person name="Kruger M."/>
            <person name="Pelin A."/>
            <person name="Brachmann A."/>
            <person name="Corradi N."/>
        </authorList>
    </citation>
    <scope>NUCLEOTIDE SEQUENCE [LARGE SCALE GENOMIC DNA]</scope>
    <source>
        <strain evidence="1 2">A4</strain>
    </source>
</reference>
<dbReference type="PANTHER" id="PTHR22605">
    <property type="entry name" value="RZ-TYPE DOMAIN-CONTAINING PROTEIN"/>
    <property type="match status" value="1"/>
</dbReference>
<accession>A0A2I1HVK5</accession>
<dbReference type="InterPro" id="IPR031248">
    <property type="entry name" value="RNF213"/>
</dbReference>
<keyword evidence="2" id="KW-1185">Reference proteome</keyword>
<dbReference type="EMBL" id="LLXI01008411">
    <property type="protein sequence ID" value="PKY62921.1"/>
    <property type="molecule type" value="Genomic_DNA"/>
</dbReference>
<dbReference type="AlphaFoldDB" id="A0A2I1HVK5"/>
<protein>
    <submittedName>
        <fullName evidence="1">Uncharacterized protein</fullName>
    </submittedName>
</protein>
<organism evidence="1 2">
    <name type="scientific">Rhizophagus irregularis</name>
    <dbReference type="NCBI Taxonomy" id="588596"/>
    <lineage>
        <taxon>Eukaryota</taxon>
        <taxon>Fungi</taxon>
        <taxon>Fungi incertae sedis</taxon>
        <taxon>Mucoromycota</taxon>
        <taxon>Glomeromycotina</taxon>
        <taxon>Glomeromycetes</taxon>
        <taxon>Glomerales</taxon>
        <taxon>Glomeraceae</taxon>
        <taxon>Rhizophagus</taxon>
    </lineage>
</organism>
<dbReference type="PANTHER" id="PTHR22605:SF1">
    <property type="entry name" value="RZ-TYPE DOMAIN-CONTAINING PROTEIN"/>
    <property type="match status" value="1"/>
</dbReference>
<name>A0A2I1HVK5_9GLOM</name>
<evidence type="ECO:0000313" key="2">
    <source>
        <dbReference type="Proteomes" id="UP000234323"/>
    </source>
</evidence>
<proteinExistence type="predicted"/>